<dbReference type="OrthoDB" id="2962349at2"/>
<dbReference type="Proteomes" id="UP000233750">
    <property type="component" value="Unassembled WGS sequence"/>
</dbReference>
<proteinExistence type="predicted"/>
<evidence type="ECO:0000313" key="1">
    <source>
        <dbReference type="EMBL" id="MBB2498770.1"/>
    </source>
</evidence>
<evidence type="ECO:0000313" key="2">
    <source>
        <dbReference type="EMBL" id="PKV96928.1"/>
    </source>
</evidence>
<gene>
    <name evidence="2" type="ORF">ATK30_7893</name>
    <name evidence="1" type="ORF">H5411_06430</name>
</gene>
<dbReference type="EMBL" id="JACJHR010000006">
    <property type="protein sequence ID" value="MBB2498770.1"/>
    <property type="molecule type" value="Genomic_DNA"/>
</dbReference>
<evidence type="ECO:0000313" key="3">
    <source>
        <dbReference type="Proteomes" id="UP000233750"/>
    </source>
</evidence>
<sequence length="208" mass="22913">MCVLDAVFSINAHYNNVVNVYNAYADYVSLPDRLLPAADAHTVIGADREQSVAELAKLGRELGGERLAADVLVNRSLTSMRGDIRKADAAVQYAQILADSGLQRIDDVAAAPTDTSIVDPVEARLAQVPGHGQGTRLSYLWMLAGDDNRIKPDRMIRRWPTRHLRLDTLVSVAEARDLLAALASRLGCTQWELDHAVWQFERSGRPRG</sequence>
<dbReference type="Proteomes" id="UP000550260">
    <property type="component" value="Unassembled WGS sequence"/>
</dbReference>
<keyword evidence="3" id="KW-1185">Reference proteome</keyword>
<evidence type="ECO:0000313" key="4">
    <source>
        <dbReference type="Proteomes" id="UP000550260"/>
    </source>
</evidence>
<accession>A0A8E1VUX1</accession>
<organism evidence="2 3">
    <name type="scientific">Amycolatopsis echigonensis</name>
    <dbReference type="NCBI Taxonomy" id="2576905"/>
    <lineage>
        <taxon>Bacteria</taxon>
        <taxon>Bacillati</taxon>
        <taxon>Actinomycetota</taxon>
        <taxon>Actinomycetes</taxon>
        <taxon>Pseudonocardiales</taxon>
        <taxon>Pseudonocardiaceae</taxon>
        <taxon>Amycolatopsis</taxon>
    </lineage>
</organism>
<comment type="caution">
    <text evidence="2">The sequence shown here is derived from an EMBL/GenBank/DDBJ whole genome shotgun (WGS) entry which is preliminary data.</text>
</comment>
<protein>
    <submittedName>
        <fullName evidence="2">Uncharacterized protein</fullName>
    </submittedName>
</protein>
<accession>A0A2N3WSS6</accession>
<dbReference type="EMBL" id="PJMY01000003">
    <property type="protein sequence ID" value="PKV96928.1"/>
    <property type="molecule type" value="Genomic_DNA"/>
</dbReference>
<name>A0A2N3WSS6_9PSEU</name>
<reference evidence="2 3" key="1">
    <citation type="submission" date="2017-12" db="EMBL/GenBank/DDBJ databases">
        <title>Sequencing the genomes of 1000 Actinobacteria strains.</title>
        <authorList>
            <person name="Klenk H.-P."/>
        </authorList>
    </citation>
    <scope>NUCLEOTIDE SEQUENCE [LARGE SCALE GENOMIC DNA]</scope>
    <source>
        <strain evidence="2 3">DSM 45165</strain>
    </source>
</reference>
<reference evidence="1 4" key="2">
    <citation type="submission" date="2020-08" db="EMBL/GenBank/DDBJ databases">
        <title>Amycolatopsis echigonensis JCM 21831.</title>
        <authorList>
            <person name="Tedsree N."/>
            <person name="Kuncharoen N."/>
            <person name="Likhitwitayawuid K."/>
            <person name="Tanasupawat S."/>
        </authorList>
    </citation>
    <scope>NUCLEOTIDE SEQUENCE [LARGE SCALE GENOMIC DNA]</scope>
    <source>
        <strain evidence="1 4">JCM 21831</strain>
    </source>
</reference>
<dbReference type="RefSeq" id="WP_101439714.1">
    <property type="nucleotide sequence ID" value="NZ_JACJHR010000006.1"/>
</dbReference>
<dbReference type="AlphaFoldDB" id="A0A2N3WSS6"/>